<sequence>MINENVMLFSRSLDRSHLSDNSKHFSFIGHGHEDTLCSSRSGYHWDMSVTVSRWRRQLRPSPSSANIAHNHFCNMMNRLVAGVLRHRAVYRVSHRPIAPLSTRTPPSNGSTNGTSAAAHDPVPDQAQETQPTAEQHEEVAQAENGLPDIAAMADLIAEKDAKLAEVTDKLYRSLAEMENVRSRSRRDVDNAYAYSVQTFAKDMLEVADNLNRALDNVDKGAAETSAPLQSLVEGLQLTENGLRKIFHKHGIDRMDVNVGMTFDPNFHSALFQTPSETDVNGTISSIVSTGYMFKDRVLRPAGVSTVKSSIAPPKSDEI</sequence>
<evidence type="ECO:0000256" key="3">
    <source>
        <dbReference type="RuleBase" id="RU004478"/>
    </source>
</evidence>
<protein>
    <recommendedName>
        <fullName evidence="6">GrpE protein homolog</fullName>
    </recommendedName>
</protein>
<dbReference type="GO" id="GO:0042803">
    <property type="term" value="F:protein homodimerization activity"/>
    <property type="evidence" value="ECO:0007669"/>
    <property type="project" value="InterPro"/>
</dbReference>
<dbReference type="SUPFAM" id="SSF58014">
    <property type="entry name" value="Coiled-coil domain of nucleotide exchange factor GrpE"/>
    <property type="match status" value="1"/>
</dbReference>
<dbReference type="SUPFAM" id="SSF51064">
    <property type="entry name" value="Head domain of nucleotide exchange factor GrpE"/>
    <property type="match status" value="1"/>
</dbReference>
<dbReference type="HAMAP" id="MF_01151">
    <property type="entry name" value="GrpE"/>
    <property type="match status" value="1"/>
</dbReference>
<name>A0A0H5QZX0_9EUKA</name>
<evidence type="ECO:0000256" key="2">
    <source>
        <dbReference type="ARBA" id="ARBA00023186"/>
    </source>
</evidence>
<dbReference type="Gene3D" id="2.30.22.10">
    <property type="entry name" value="Head domain of nucleotide exchange factor GrpE"/>
    <property type="match status" value="1"/>
</dbReference>
<dbReference type="PANTHER" id="PTHR21237:SF23">
    <property type="entry name" value="GRPE PROTEIN HOMOLOG, MITOCHONDRIAL"/>
    <property type="match status" value="1"/>
</dbReference>
<accession>A0A0H5QZX0</accession>
<dbReference type="GO" id="GO:0001405">
    <property type="term" value="C:PAM complex, Tim23 associated import motor"/>
    <property type="evidence" value="ECO:0007669"/>
    <property type="project" value="TreeGrafter"/>
</dbReference>
<dbReference type="PANTHER" id="PTHR21237">
    <property type="entry name" value="GRPE PROTEIN"/>
    <property type="match status" value="1"/>
</dbReference>
<dbReference type="PRINTS" id="PR00773">
    <property type="entry name" value="GRPEPROTEIN"/>
</dbReference>
<dbReference type="Gene3D" id="3.90.20.20">
    <property type="match status" value="1"/>
</dbReference>
<dbReference type="GO" id="GO:0051087">
    <property type="term" value="F:protein-folding chaperone binding"/>
    <property type="evidence" value="ECO:0007669"/>
    <property type="project" value="InterPro"/>
</dbReference>
<evidence type="ECO:0000256" key="4">
    <source>
        <dbReference type="SAM" id="MobiDB-lite"/>
    </source>
</evidence>
<dbReference type="Pfam" id="PF01025">
    <property type="entry name" value="GrpE"/>
    <property type="match status" value="1"/>
</dbReference>
<dbReference type="InterPro" id="IPR000740">
    <property type="entry name" value="GrpE"/>
</dbReference>
<reference evidence="5" key="1">
    <citation type="submission" date="2015-04" db="EMBL/GenBank/DDBJ databases">
        <title>The genome sequence of the plant pathogenic Rhizarian Plasmodiophora brassicae reveals insights in its biotrophic life cycle and the origin of chitin synthesis.</title>
        <authorList>
            <person name="Schwelm A."/>
            <person name="Fogelqvist J."/>
            <person name="Knaust A."/>
            <person name="Julke S."/>
            <person name="Lilja T."/>
            <person name="Dhandapani V."/>
            <person name="Bonilla-Rosso G."/>
            <person name="Karlsson M."/>
            <person name="Shevchenko A."/>
            <person name="Choi S.R."/>
            <person name="Kim H.G."/>
            <person name="Park J.Y."/>
            <person name="Lim Y.P."/>
            <person name="Ludwig-Muller J."/>
            <person name="Dixelius C."/>
        </authorList>
    </citation>
    <scope>NUCLEOTIDE SEQUENCE</scope>
    <source>
        <tissue evidence="5">Potato root galls</tissue>
    </source>
</reference>
<evidence type="ECO:0000313" key="5">
    <source>
        <dbReference type="EMBL" id="CRZ01124.1"/>
    </source>
</evidence>
<feature type="compositionally biased region" description="Polar residues" evidence="4">
    <location>
        <begin position="101"/>
        <end position="115"/>
    </location>
</feature>
<dbReference type="GO" id="GO:0006457">
    <property type="term" value="P:protein folding"/>
    <property type="evidence" value="ECO:0007669"/>
    <property type="project" value="InterPro"/>
</dbReference>
<dbReference type="AlphaFoldDB" id="A0A0H5QZX0"/>
<dbReference type="InterPro" id="IPR009012">
    <property type="entry name" value="GrpE_head"/>
</dbReference>
<feature type="region of interest" description="Disordered" evidence="4">
    <location>
        <begin position="96"/>
        <end position="139"/>
    </location>
</feature>
<evidence type="ECO:0000256" key="1">
    <source>
        <dbReference type="ARBA" id="ARBA00009054"/>
    </source>
</evidence>
<dbReference type="GO" id="GO:0051082">
    <property type="term" value="F:unfolded protein binding"/>
    <property type="evidence" value="ECO:0007669"/>
    <property type="project" value="TreeGrafter"/>
</dbReference>
<dbReference type="GO" id="GO:0000774">
    <property type="term" value="F:adenyl-nucleotide exchange factor activity"/>
    <property type="evidence" value="ECO:0007669"/>
    <property type="project" value="InterPro"/>
</dbReference>
<proteinExistence type="inferred from homology"/>
<evidence type="ECO:0008006" key="6">
    <source>
        <dbReference type="Google" id="ProtNLM"/>
    </source>
</evidence>
<dbReference type="GO" id="GO:0030150">
    <property type="term" value="P:protein import into mitochondrial matrix"/>
    <property type="evidence" value="ECO:0007669"/>
    <property type="project" value="TreeGrafter"/>
</dbReference>
<dbReference type="InterPro" id="IPR013805">
    <property type="entry name" value="GrpE_CC"/>
</dbReference>
<organism evidence="5">
    <name type="scientific">Spongospora subterranea</name>
    <dbReference type="NCBI Taxonomy" id="70186"/>
    <lineage>
        <taxon>Eukaryota</taxon>
        <taxon>Sar</taxon>
        <taxon>Rhizaria</taxon>
        <taxon>Endomyxa</taxon>
        <taxon>Phytomyxea</taxon>
        <taxon>Plasmodiophorida</taxon>
        <taxon>Plasmodiophoridae</taxon>
        <taxon>Spongospora</taxon>
    </lineage>
</organism>
<dbReference type="CDD" id="cd00446">
    <property type="entry name" value="GrpE"/>
    <property type="match status" value="1"/>
</dbReference>
<dbReference type="EMBL" id="HACM01000682">
    <property type="protein sequence ID" value="CRZ01124.1"/>
    <property type="molecule type" value="Transcribed_RNA"/>
</dbReference>
<comment type="similarity">
    <text evidence="1 3">Belongs to the GrpE family.</text>
</comment>
<keyword evidence="2" id="KW-0143">Chaperone</keyword>